<feature type="compositionally biased region" description="Low complexity" evidence="4">
    <location>
        <begin position="809"/>
        <end position="820"/>
    </location>
</feature>
<dbReference type="GO" id="GO:0035621">
    <property type="term" value="P:ER to Golgi ceramide transport"/>
    <property type="evidence" value="ECO:0007669"/>
    <property type="project" value="TreeGrafter"/>
</dbReference>
<dbReference type="PANTHER" id="PTHR19308">
    <property type="entry name" value="PHOSPHATIDYLCHOLINE TRANSFER PROTEIN"/>
    <property type="match status" value="1"/>
</dbReference>
<dbReference type="Proteomes" id="UP000290809">
    <property type="component" value="Unassembled WGS sequence"/>
</dbReference>
<dbReference type="InterPro" id="IPR051213">
    <property type="entry name" value="START_lipid_transfer"/>
</dbReference>
<feature type="coiled-coil region" evidence="3">
    <location>
        <begin position="410"/>
        <end position="444"/>
    </location>
</feature>
<name>A0A430QF05_SCHBO</name>
<dbReference type="Gene3D" id="3.30.530.20">
    <property type="match status" value="1"/>
</dbReference>
<keyword evidence="2" id="KW-0256">Endoplasmic reticulum</keyword>
<evidence type="ECO:0000259" key="6">
    <source>
        <dbReference type="PROSITE" id="PS50848"/>
    </source>
</evidence>
<dbReference type="AlphaFoldDB" id="A0A430QF05"/>
<evidence type="ECO:0000256" key="2">
    <source>
        <dbReference type="ARBA" id="ARBA00022824"/>
    </source>
</evidence>
<keyword evidence="8" id="KW-1185">Reference proteome</keyword>
<dbReference type="Pfam" id="PF00169">
    <property type="entry name" value="PH"/>
    <property type="match status" value="1"/>
</dbReference>
<feature type="compositionally biased region" description="Low complexity" evidence="4">
    <location>
        <begin position="300"/>
        <end position="316"/>
    </location>
</feature>
<feature type="domain" description="PH" evidence="5">
    <location>
        <begin position="64"/>
        <end position="158"/>
    </location>
</feature>
<evidence type="ECO:0000256" key="3">
    <source>
        <dbReference type="SAM" id="Coils"/>
    </source>
</evidence>
<evidence type="ECO:0000256" key="4">
    <source>
        <dbReference type="SAM" id="MobiDB-lite"/>
    </source>
</evidence>
<feature type="domain" description="START" evidence="6">
    <location>
        <begin position="632"/>
        <end position="923"/>
    </location>
</feature>
<dbReference type="InterPro" id="IPR011993">
    <property type="entry name" value="PH-like_dom_sf"/>
</dbReference>
<dbReference type="SUPFAM" id="SSF50729">
    <property type="entry name" value="PH domain-like"/>
    <property type="match status" value="1"/>
</dbReference>
<dbReference type="PROSITE" id="PS50848">
    <property type="entry name" value="START"/>
    <property type="match status" value="1"/>
</dbReference>
<comment type="subcellular location">
    <subcellularLocation>
        <location evidence="1">Endoplasmic reticulum</location>
    </subcellularLocation>
</comment>
<dbReference type="Pfam" id="PF01852">
    <property type="entry name" value="START"/>
    <property type="match status" value="1"/>
</dbReference>
<feature type="non-terminal residue" evidence="7">
    <location>
        <position position="923"/>
    </location>
</feature>
<keyword evidence="3" id="KW-0175">Coiled coil</keyword>
<dbReference type="PROSITE" id="PS50003">
    <property type="entry name" value="PH_DOMAIN"/>
    <property type="match status" value="1"/>
</dbReference>
<keyword evidence="7" id="KW-0176">Collagen</keyword>
<dbReference type="GO" id="GO:0005783">
    <property type="term" value="C:endoplasmic reticulum"/>
    <property type="evidence" value="ECO:0007669"/>
    <property type="project" value="UniProtKB-SubCell"/>
</dbReference>
<feature type="compositionally biased region" description="Polar residues" evidence="4">
    <location>
        <begin position="317"/>
        <end position="346"/>
    </location>
</feature>
<dbReference type="SMART" id="SM00233">
    <property type="entry name" value="PH"/>
    <property type="match status" value="1"/>
</dbReference>
<organism evidence="7 8">
    <name type="scientific">Schistosoma bovis</name>
    <name type="common">Blood fluke</name>
    <dbReference type="NCBI Taxonomy" id="6184"/>
    <lineage>
        <taxon>Eukaryota</taxon>
        <taxon>Metazoa</taxon>
        <taxon>Spiralia</taxon>
        <taxon>Lophotrochozoa</taxon>
        <taxon>Platyhelminthes</taxon>
        <taxon>Trematoda</taxon>
        <taxon>Digenea</taxon>
        <taxon>Strigeidida</taxon>
        <taxon>Schistosomatoidea</taxon>
        <taxon>Schistosomatidae</taxon>
        <taxon>Schistosoma</taxon>
    </lineage>
</organism>
<dbReference type="InterPro" id="IPR001849">
    <property type="entry name" value="PH_domain"/>
</dbReference>
<dbReference type="EMBL" id="QMKO01001827">
    <property type="protein sequence ID" value="RTG86291.1"/>
    <property type="molecule type" value="Genomic_DNA"/>
</dbReference>
<feature type="compositionally biased region" description="Low complexity" evidence="4">
    <location>
        <begin position="774"/>
        <end position="799"/>
    </location>
</feature>
<dbReference type="GO" id="GO:0008289">
    <property type="term" value="F:lipid binding"/>
    <property type="evidence" value="ECO:0007669"/>
    <property type="project" value="InterPro"/>
</dbReference>
<protein>
    <submittedName>
        <fullName evidence="7">Collagen type IV alpha-3-binding protein</fullName>
    </submittedName>
</protein>
<dbReference type="Gene3D" id="2.30.29.30">
    <property type="entry name" value="Pleckstrin-homology domain (PH domain)/Phosphotyrosine-binding domain (PTB)"/>
    <property type="match status" value="1"/>
</dbReference>
<evidence type="ECO:0000313" key="8">
    <source>
        <dbReference type="Proteomes" id="UP000290809"/>
    </source>
</evidence>
<feature type="region of interest" description="Disordered" evidence="4">
    <location>
        <begin position="278"/>
        <end position="359"/>
    </location>
</feature>
<evidence type="ECO:0000259" key="5">
    <source>
        <dbReference type="PROSITE" id="PS50003"/>
    </source>
</evidence>
<accession>A0A430QF05</accession>
<evidence type="ECO:0000256" key="1">
    <source>
        <dbReference type="ARBA" id="ARBA00004240"/>
    </source>
</evidence>
<dbReference type="CDD" id="cd13283">
    <property type="entry name" value="PH_GPBP"/>
    <property type="match status" value="1"/>
</dbReference>
<dbReference type="PANTHER" id="PTHR19308:SF53">
    <property type="entry name" value="CERAMIDE TRANSFER PROTEIN"/>
    <property type="match status" value="1"/>
</dbReference>
<dbReference type="InterPro" id="IPR002913">
    <property type="entry name" value="START_lipid-bd_dom"/>
</dbReference>
<reference evidence="7 8" key="1">
    <citation type="journal article" date="2019" name="PLoS Pathog.">
        <title>Genome sequence of the bovine parasite Schistosoma bovis Tanzania.</title>
        <authorList>
            <person name="Oey H."/>
            <person name="Zakrzewski M."/>
            <person name="Gobert G."/>
            <person name="Gravermann K."/>
            <person name="Stoye J."/>
            <person name="Jones M."/>
            <person name="Mcmanus D."/>
            <person name="Krause L."/>
        </authorList>
    </citation>
    <scope>NUCLEOTIDE SEQUENCE [LARGE SCALE GENOMIC DNA]</scope>
    <source>
        <strain evidence="7 8">TAN1997</strain>
    </source>
</reference>
<dbReference type="SUPFAM" id="SSF55961">
    <property type="entry name" value="Bet v1-like"/>
    <property type="match status" value="1"/>
</dbReference>
<comment type="caution">
    <text evidence="7">The sequence shown here is derived from an EMBL/GenBank/DDBJ whole genome shotgun (WGS) entry which is preliminary data.</text>
</comment>
<gene>
    <name evidence="7" type="ORF">DC041_0006758</name>
</gene>
<dbReference type="InterPro" id="IPR023393">
    <property type="entry name" value="START-like_dom_sf"/>
</dbReference>
<feature type="region of interest" description="Disordered" evidence="4">
    <location>
        <begin position="1"/>
        <end position="22"/>
    </location>
</feature>
<evidence type="ECO:0000313" key="7">
    <source>
        <dbReference type="EMBL" id="RTG86291.1"/>
    </source>
</evidence>
<sequence>MHHNIPTSTYGSTPMTSLPNTSNTHTISSCMTKAIQSSSQENISAIGISDDDDAGLLDGELWAPLAVRGYLSKWTNLLHGWQERYFVLSDGFLTYYRNSDDLNLGSRGSVRIKNAYIKIHEYDECRFEVRVGDVIWYLRGLSQEERYTWMSAIERHRIAESGYGSEKTIHHHSSLLSLNSTYSPSIHSASSFKRNHGIKEKLAEMETFKEILCKQVDSLQAYFDACSAIVQHGGHDNLERWLTNTSETHSTRSSSSSSSSSCSCPSYYSKDETIDYTITPDDDEGLQSDKRQCKQKIRKSVNVNSNNYNKSTNLSTHPSTNINTKSTVQQSDSLKYSSKTTDQRSIITDKESNNGPRTSGGFFSRFLSFRNFGNTQTIQTVVETDNIDIAITAGILTNLSHSIEMMQQHEESWRKRLEREIERRRRLEETQKAMTQELLQLRNLIGLSTAITTTTTTIHSQQTQHHYLPSHARFFSYGNSFDFKHFSPDSFKESMSKCNNIISNNVVNSGDNVNTLSGVNDNILRLVGPDYEEENEVRLAALKSASEAIRWARAMPSNHPLYNELDKVVKMHMRNFASTQIFDYSSKLCSNFSNSLTSSSTVTLSSTVCNDIYSRENIGNSRIDNSSHEIPESWRIVVQEGDMIIFRRELVSDDGVVLDPLQAIHVVHGVTAREMCTYFWDVRYRMEWEFTVDHPPAVLEVCGDDTVVTHQVYKRVWPTTQRDSLFWSHICPVNPVQINASPKLTHRSSMSSGSYNIRNNIHQNKVHQRSASMGTGSTSNVSSVSYSQTTNTTNDDNVTQSHDYSCKQSNNSKHSSNNNNSNILDGWMVVNMSTNYLSEKIPPSSSPTIRLGLEVVLFCRTELLSNTSSSEMSLSSNDLSKLSRNQLCTRLVYMANINPGGWVPAAGLRSLAQREYPRFLKRF</sequence>
<feature type="region of interest" description="Disordered" evidence="4">
    <location>
        <begin position="765"/>
        <end position="820"/>
    </location>
</feature>
<dbReference type="STRING" id="6184.A0A430QF05"/>
<dbReference type="GO" id="GO:0005581">
    <property type="term" value="C:collagen trimer"/>
    <property type="evidence" value="ECO:0007669"/>
    <property type="project" value="UniProtKB-KW"/>
</dbReference>
<proteinExistence type="predicted"/>